<keyword evidence="1" id="KW-0378">Hydrolase</keyword>
<dbReference type="InterPro" id="IPR001932">
    <property type="entry name" value="PPM-type_phosphatase-like_dom"/>
</dbReference>
<reference evidence="4" key="1">
    <citation type="submission" date="2016-11" db="EMBL/GenBank/DDBJ databases">
        <authorList>
            <person name="Varghese N."/>
            <person name="Submissions S."/>
        </authorList>
    </citation>
    <scope>NUCLEOTIDE SEQUENCE [LARGE SCALE GENOMIC DNA]</scope>
    <source>
        <strain evidence="4">DSM 10349</strain>
    </source>
</reference>
<dbReference type="STRING" id="1121421.SAMN02745123_00392"/>
<dbReference type="Pfam" id="PF07228">
    <property type="entry name" value="SpoIIE"/>
    <property type="match status" value="1"/>
</dbReference>
<dbReference type="OrthoDB" id="1090916at2"/>
<organism evidence="3 4">
    <name type="scientific">Desulforamulus aeronauticus DSM 10349</name>
    <dbReference type="NCBI Taxonomy" id="1121421"/>
    <lineage>
        <taxon>Bacteria</taxon>
        <taxon>Bacillati</taxon>
        <taxon>Bacillota</taxon>
        <taxon>Clostridia</taxon>
        <taxon>Eubacteriales</taxon>
        <taxon>Peptococcaceae</taxon>
        <taxon>Desulforamulus</taxon>
    </lineage>
</organism>
<dbReference type="AlphaFoldDB" id="A0A1M6P0V4"/>
<dbReference type="GO" id="GO:0016791">
    <property type="term" value="F:phosphatase activity"/>
    <property type="evidence" value="ECO:0007669"/>
    <property type="project" value="TreeGrafter"/>
</dbReference>
<evidence type="ECO:0000313" key="4">
    <source>
        <dbReference type="Proteomes" id="UP000183997"/>
    </source>
</evidence>
<dbReference type="EMBL" id="FRAR01000005">
    <property type="protein sequence ID" value="SHK01617.1"/>
    <property type="molecule type" value="Genomic_DNA"/>
</dbReference>
<feature type="domain" description="PPM-type phosphatase" evidence="2">
    <location>
        <begin position="4"/>
        <end position="218"/>
    </location>
</feature>
<dbReference type="SUPFAM" id="SSF81606">
    <property type="entry name" value="PP2C-like"/>
    <property type="match status" value="1"/>
</dbReference>
<protein>
    <submittedName>
        <fullName evidence="3">Stage II sporulation protein E (SpoIIE)</fullName>
    </submittedName>
</protein>
<evidence type="ECO:0000259" key="2">
    <source>
        <dbReference type="SMART" id="SM00331"/>
    </source>
</evidence>
<keyword evidence="4" id="KW-1185">Reference proteome</keyword>
<dbReference type="InterPro" id="IPR036457">
    <property type="entry name" value="PPM-type-like_dom_sf"/>
</dbReference>
<dbReference type="SMART" id="SM00331">
    <property type="entry name" value="PP2C_SIG"/>
    <property type="match status" value="1"/>
</dbReference>
<dbReference type="Gene3D" id="3.60.40.10">
    <property type="entry name" value="PPM-type phosphatase domain"/>
    <property type="match status" value="1"/>
</dbReference>
<evidence type="ECO:0000256" key="1">
    <source>
        <dbReference type="ARBA" id="ARBA00022801"/>
    </source>
</evidence>
<dbReference type="Proteomes" id="UP000183997">
    <property type="component" value="Unassembled WGS sequence"/>
</dbReference>
<evidence type="ECO:0000313" key="3">
    <source>
        <dbReference type="EMBL" id="SHK01617.1"/>
    </source>
</evidence>
<proteinExistence type="predicted"/>
<gene>
    <name evidence="3" type="ORF">SAMN02745123_00392</name>
</gene>
<dbReference type="InterPro" id="IPR052016">
    <property type="entry name" value="Bact_Sigma-Reg"/>
</dbReference>
<sequence>MRISLDIGVHQLKKHGEELCGDSVEIVRTGQADLVVVSDGLGSGVKANILSRLTAKTAATMLRMGGHIEEVIDTVAKTLPIDREINAAYSTFSILQIQNNGKLYLVEYDNPPVFIGNRNSLFAPRREERLIAGKRICEYEFEVDDQDWLVLTSDGVLNPGTNGHMNASWGWERMASFIEESYEEEKSATDWAEEIAGLCYNLYGEKPGDDVTVVAVKVQQPQHVTMLIGPPQNKEDDRLVVRKLMESPGAKVVCGGTTGEIVGRILGRKVFIDLSSVAEGVPPVGMLPGIDLVTEGAVTLVQTLEHLKTNNRSKELKQARDGASRLTTLLRNANSIHIMVGTAKNDALTPIHSDAPVIYSYKQHIIRDLINTLREMGKDIKEEYF</sequence>
<name>A0A1M6P0V4_9FIRM</name>
<accession>A0A1M6P0V4</accession>
<dbReference type="RefSeq" id="WP_072910602.1">
    <property type="nucleotide sequence ID" value="NZ_FRAR01000005.1"/>
</dbReference>
<dbReference type="PANTHER" id="PTHR43156">
    <property type="entry name" value="STAGE II SPORULATION PROTEIN E-RELATED"/>
    <property type="match status" value="1"/>
</dbReference>
<dbReference type="PANTHER" id="PTHR43156:SF2">
    <property type="entry name" value="STAGE II SPORULATION PROTEIN E"/>
    <property type="match status" value="1"/>
</dbReference>